<proteinExistence type="predicted"/>
<reference evidence="1" key="1">
    <citation type="journal article" date="2017" name="Nature">
        <title>The sunflower genome provides insights into oil metabolism, flowering and Asterid evolution.</title>
        <authorList>
            <person name="Badouin H."/>
            <person name="Gouzy J."/>
            <person name="Grassa C.J."/>
            <person name="Murat F."/>
            <person name="Staton S.E."/>
            <person name="Cottret L."/>
            <person name="Lelandais-Briere C."/>
            <person name="Owens G.L."/>
            <person name="Carrere S."/>
            <person name="Mayjonade B."/>
            <person name="Legrand L."/>
            <person name="Gill N."/>
            <person name="Kane N.C."/>
            <person name="Bowers J.E."/>
            <person name="Hubner S."/>
            <person name="Bellec A."/>
            <person name="Berard A."/>
            <person name="Berges H."/>
            <person name="Blanchet N."/>
            <person name="Boniface M.C."/>
            <person name="Brunel D."/>
            <person name="Catrice O."/>
            <person name="Chaidir N."/>
            <person name="Claudel C."/>
            <person name="Donnadieu C."/>
            <person name="Faraut T."/>
            <person name="Fievet G."/>
            <person name="Helmstetter N."/>
            <person name="King M."/>
            <person name="Knapp S.J."/>
            <person name="Lai Z."/>
            <person name="Le Paslier M.C."/>
            <person name="Lippi Y."/>
            <person name="Lorenzon L."/>
            <person name="Mandel J.R."/>
            <person name="Marage G."/>
            <person name="Marchand G."/>
            <person name="Marquand E."/>
            <person name="Bret-Mestries E."/>
            <person name="Morien E."/>
            <person name="Nambeesan S."/>
            <person name="Nguyen T."/>
            <person name="Pegot-Espagnet P."/>
            <person name="Pouilly N."/>
            <person name="Raftis F."/>
            <person name="Sallet E."/>
            <person name="Schiex T."/>
            <person name="Thomas J."/>
            <person name="Vandecasteele C."/>
            <person name="Vares D."/>
            <person name="Vear F."/>
            <person name="Vautrin S."/>
            <person name="Crespi M."/>
            <person name="Mangin B."/>
            <person name="Burke J.M."/>
            <person name="Salse J."/>
            <person name="Munos S."/>
            <person name="Vincourt P."/>
            <person name="Rieseberg L.H."/>
            <person name="Langlade N.B."/>
        </authorList>
    </citation>
    <scope>NUCLEOTIDE SEQUENCE</scope>
    <source>
        <tissue evidence="1">Leaves</tissue>
    </source>
</reference>
<accession>A0A9K3HJ35</accession>
<comment type="caution">
    <text evidence="1">The sequence shown here is derived from an EMBL/GenBank/DDBJ whole genome shotgun (WGS) entry which is preliminary data.</text>
</comment>
<dbReference type="Gramene" id="mRNA:HanXRQr2_Chr12g0557461">
    <property type="protein sequence ID" value="mRNA:HanXRQr2_Chr12g0557461"/>
    <property type="gene ID" value="HanXRQr2_Chr12g0557461"/>
</dbReference>
<dbReference type="AlphaFoldDB" id="A0A9K3HJ35"/>
<dbReference type="EMBL" id="MNCJ02000327">
    <property type="protein sequence ID" value="KAF5779274.1"/>
    <property type="molecule type" value="Genomic_DNA"/>
</dbReference>
<protein>
    <submittedName>
        <fullName evidence="1">Uncharacterized protein</fullName>
    </submittedName>
</protein>
<gene>
    <name evidence="1" type="ORF">HanXRQr2_Chr12g0557461</name>
</gene>
<evidence type="ECO:0000313" key="1">
    <source>
        <dbReference type="EMBL" id="KAF5779274.1"/>
    </source>
</evidence>
<name>A0A9K3HJ35_HELAN</name>
<keyword evidence="2" id="KW-1185">Reference proteome</keyword>
<organism evidence="1 2">
    <name type="scientific">Helianthus annuus</name>
    <name type="common">Common sunflower</name>
    <dbReference type="NCBI Taxonomy" id="4232"/>
    <lineage>
        <taxon>Eukaryota</taxon>
        <taxon>Viridiplantae</taxon>
        <taxon>Streptophyta</taxon>
        <taxon>Embryophyta</taxon>
        <taxon>Tracheophyta</taxon>
        <taxon>Spermatophyta</taxon>
        <taxon>Magnoliopsida</taxon>
        <taxon>eudicotyledons</taxon>
        <taxon>Gunneridae</taxon>
        <taxon>Pentapetalae</taxon>
        <taxon>asterids</taxon>
        <taxon>campanulids</taxon>
        <taxon>Asterales</taxon>
        <taxon>Asteraceae</taxon>
        <taxon>Asteroideae</taxon>
        <taxon>Heliantheae alliance</taxon>
        <taxon>Heliantheae</taxon>
        <taxon>Helianthus</taxon>
    </lineage>
</organism>
<sequence>MDDEVVEVTQMVMSLWLAGLCIRSQRRHACRVRIHQVHEFCFGNFGLCCLVVV</sequence>
<evidence type="ECO:0000313" key="2">
    <source>
        <dbReference type="Proteomes" id="UP000215914"/>
    </source>
</evidence>
<dbReference type="Proteomes" id="UP000215914">
    <property type="component" value="Unassembled WGS sequence"/>
</dbReference>
<reference evidence="1" key="2">
    <citation type="submission" date="2020-06" db="EMBL/GenBank/DDBJ databases">
        <title>Helianthus annuus Genome sequencing and assembly Release 2.</title>
        <authorList>
            <person name="Gouzy J."/>
            <person name="Langlade N."/>
            <person name="Munos S."/>
        </authorList>
    </citation>
    <scope>NUCLEOTIDE SEQUENCE</scope>
    <source>
        <tissue evidence="1">Leaves</tissue>
    </source>
</reference>